<feature type="compositionally biased region" description="Polar residues" evidence="6">
    <location>
        <begin position="386"/>
        <end position="404"/>
    </location>
</feature>
<dbReference type="Proteomes" id="UP001365128">
    <property type="component" value="Unassembled WGS sequence"/>
</dbReference>
<feature type="compositionally biased region" description="Basic and acidic residues" evidence="6">
    <location>
        <begin position="250"/>
        <end position="260"/>
    </location>
</feature>
<evidence type="ECO:0000313" key="9">
    <source>
        <dbReference type="Proteomes" id="UP001365128"/>
    </source>
</evidence>
<comment type="subcellular location">
    <subcellularLocation>
        <location evidence="4 5">Nucleus</location>
    </subcellularLocation>
</comment>
<feature type="compositionally biased region" description="Basic and acidic residues" evidence="6">
    <location>
        <begin position="181"/>
        <end position="195"/>
    </location>
</feature>
<gene>
    <name evidence="8" type="ORF">IWX46DRAFT_582435</name>
</gene>
<feature type="region of interest" description="Disordered" evidence="6">
    <location>
        <begin position="1"/>
        <end position="76"/>
    </location>
</feature>
<feature type="compositionally biased region" description="Polar residues" evidence="6">
    <location>
        <begin position="559"/>
        <end position="573"/>
    </location>
</feature>
<dbReference type="InterPro" id="IPR017970">
    <property type="entry name" value="Homeobox_CS"/>
</dbReference>
<dbReference type="EMBL" id="JBBPDW010000024">
    <property type="protein sequence ID" value="KAK7541578.1"/>
    <property type="molecule type" value="Genomic_DNA"/>
</dbReference>
<comment type="caution">
    <text evidence="8">The sequence shown here is derived from an EMBL/GenBank/DDBJ whole genome shotgun (WGS) entry which is preliminary data.</text>
</comment>
<evidence type="ECO:0000256" key="6">
    <source>
        <dbReference type="SAM" id="MobiDB-lite"/>
    </source>
</evidence>
<feature type="compositionally biased region" description="Polar residues" evidence="6">
    <location>
        <begin position="159"/>
        <end position="179"/>
    </location>
</feature>
<dbReference type="PROSITE" id="PS00027">
    <property type="entry name" value="HOMEOBOX_1"/>
    <property type="match status" value="1"/>
</dbReference>
<evidence type="ECO:0000256" key="1">
    <source>
        <dbReference type="ARBA" id="ARBA00023125"/>
    </source>
</evidence>
<dbReference type="InterPro" id="IPR051000">
    <property type="entry name" value="Homeobox_DNA-bind_prot"/>
</dbReference>
<accession>A0ABR1M287</accession>
<dbReference type="InterPro" id="IPR009057">
    <property type="entry name" value="Homeodomain-like_sf"/>
</dbReference>
<evidence type="ECO:0000256" key="4">
    <source>
        <dbReference type="PROSITE-ProRule" id="PRU00108"/>
    </source>
</evidence>
<name>A0ABR1M287_9PEZI</name>
<feature type="region of interest" description="Disordered" evidence="6">
    <location>
        <begin position="88"/>
        <end position="350"/>
    </location>
</feature>
<evidence type="ECO:0000259" key="7">
    <source>
        <dbReference type="PROSITE" id="PS50071"/>
    </source>
</evidence>
<dbReference type="PANTHER" id="PTHR24324">
    <property type="entry name" value="HOMEOBOX PROTEIN HHEX"/>
    <property type="match status" value="1"/>
</dbReference>
<feature type="region of interest" description="Disordered" evidence="6">
    <location>
        <begin position="368"/>
        <end position="620"/>
    </location>
</feature>
<feature type="domain" description="Homeobox" evidence="7">
    <location>
        <begin position="44"/>
        <end position="104"/>
    </location>
</feature>
<evidence type="ECO:0000256" key="3">
    <source>
        <dbReference type="ARBA" id="ARBA00023242"/>
    </source>
</evidence>
<feature type="compositionally biased region" description="Polar residues" evidence="6">
    <location>
        <begin position="130"/>
        <end position="148"/>
    </location>
</feature>
<dbReference type="SUPFAM" id="SSF46689">
    <property type="entry name" value="Homeodomain-like"/>
    <property type="match status" value="1"/>
</dbReference>
<keyword evidence="1 4" id="KW-0238">DNA-binding</keyword>
<feature type="compositionally biased region" description="Polar residues" evidence="6">
    <location>
        <begin position="266"/>
        <end position="281"/>
    </location>
</feature>
<reference evidence="8 9" key="1">
    <citation type="submission" date="2024-04" db="EMBL/GenBank/DDBJ databases">
        <title>Phyllosticta paracitricarpa is synonymous to the EU quarantine fungus P. citricarpa based on phylogenomic analyses.</title>
        <authorList>
            <consortium name="Lawrence Berkeley National Laboratory"/>
            <person name="Van Ingen-Buijs V.A."/>
            <person name="Van Westerhoven A.C."/>
            <person name="Haridas S."/>
            <person name="Skiadas P."/>
            <person name="Martin F."/>
            <person name="Groenewald J.Z."/>
            <person name="Crous P.W."/>
            <person name="Seidl M.F."/>
        </authorList>
    </citation>
    <scope>NUCLEOTIDE SEQUENCE [LARGE SCALE GENOMIC DNA]</scope>
    <source>
        <strain evidence="8 9">CBS 122670</strain>
    </source>
</reference>
<sequence length="636" mass="68638">MSDPPPTRPVGAPKVRSPPSSFAFLVSSPDLIQRNLPPNVDNKPLARQRRRRTSPEDQKILETEYQKNSKPDRNERLDIVSRVALGEKEVQVWFQNRRQKDNRRSRPLEPHEIQAHLQSLSRESDVDDAFSSSPVNSSDNKEGTSSQEEVGRKQEEGDASTQRESNAATPSQPPSQESDVVTERDVPPHVPRTDDVQPQVATAEPRVNQTPTAAPITEIGSSQPIPSSQESASKSIGYLANRRSQSFAKPYEESSNEKPHVGPVPENQTPARTLRKSSSFVRLSMTEDGKARVVSSEDSPSPPRSQPTPATFEGERGSLRRSYSAVGLQDQSKAAASPTLPWSTSGRSRDSRAWEFWCDSDARNSLTVKANQEGSGSAADAIGLIRSTSKSSLKTNSGKRSAQLISHAPGIGKRQKVDERGTHRPPLSRASSSLGRLQGGKPVNSARSSVQRSQTSRSQMPAEKDGDGFEIPQTESDKENWEPGALGAGQRRSTKPTMEGSGGGAPTLSSSRRRVPLGENTNIITSSGGVGSFETFMDRQKGLKGPSSVSQRRPLGASSARSNVNQRESSITANPEDDDELRAFMGGEASSTTTTTTAAAALGPGSHSHSQRTSVSSGEELGCVQGLLKLSQGNWR</sequence>
<dbReference type="PANTHER" id="PTHR24324:SF9">
    <property type="entry name" value="HOMEOBOX DOMAIN-CONTAINING PROTEIN"/>
    <property type="match status" value="1"/>
</dbReference>
<dbReference type="PROSITE" id="PS50071">
    <property type="entry name" value="HOMEOBOX_2"/>
    <property type="match status" value="1"/>
</dbReference>
<feature type="compositionally biased region" description="Low complexity" evidence="6">
    <location>
        <begin position="445"/>
        <end position="459"/>
    </location>
</feature>
<proteinExistence type="predicted"/>
<feature type="compositionally biased region" description="Basic and acidic residues" evidence="6">
    <location>
        <begin position="53"/>
        <end position="76"/>
    </location>
</feature>
<dbReference type="InterPro" id="IPR001356">
    <property type="entry name" value="HD"/>
</dbReference>
<keyword evidence="3 4" id="KW-0539">Nucleus</keyword>
<feature type="compositionally biased region" description="Basic and acidic residues" evidence="6">
    <location>
        <begin position="98"/>
        <end position="114"/>
    </location>
</feature>
<dbReference type="CDD" id="cd00086">
    <property type="entry name" value="homeodomain"/>
    <property type="match status" value="1"/>
</dbReference>
<dbReference type="Pfam" id="PF00046">
    <property type="entry name" value="Homeodomain"/>
    <property type="match status" value="1"/>
</dbReference>
<evidence type="ECO:0000313" key="8">
    <source>
        <dbReference type="EMBL" id="KAK7541578.1"/>
    </source>
</evidence>
<feature type="compositionally biased region" description="Polar residues" evidence="6">
    <location>
        <begin position="219"/>
        <end position="234"/>
    </location>
</feature>
<evidence type="ECO:0000256" key="2">
    <source>
        <dbReference type="ARBA" id="ARBA00023155"/>
    </source>
</evidence>
<keyword evidence="9" id="KW-1185">Reference proteome</keyword>
<feature type="DNA-binding region" description="Homeobox" evidence="4">
    <location>
        <begin position="46"/>
        <end position="105"/>
    </location>
</feature>
<feature type="compositionally biased region" description="Low complexity" evidence="6">
    <location>
        <begin position="589"/>
        <end position="617"/>
    </location>
</feature>
<feature type="compositionally biased region" description="Polar residues" evidence="6">
    <location>
        <begin position="329"/>
        <end position="346"/>
    </location>
</feature>
<protein>
    <recommendedName>
        <fullName evidence="7">Homeobox domain-containing protein</fullName>
    </recommendedName>
</protein>
<keyword evidence="2 4" id="KW-0371">Homeobox</keyword>
<dbReference type="SMART" id="SM00389">
    <property type="entry name" value="HOX"/>
    <property type="match status" value="1"/>
</dbReference>
<dbReference type="Gene3D" id="1.10.10.60">
    <property type="entry name" value="Homeodomain-like"/>
    <property type="match status" value="1"/>
</dbReference>
<evidence type="ECO:0000256" key="5">
    <source>
        <dbReference type="RuleBase" id="RU000682"/>
    </source>
</evidence>
<organism evidence="8 9">
    <name type="scientific">Phyllosticta citricarpa</name>
    <dbReference type="NCBI Taxonomy" id="55181"/>
    <lineage>
        <taxon>Eukaryota</taxon>
        <taxon>Fungi</taxon>
        <taxon>Dikarya</taxon>
        <taxon>Ascomycota</taxon>
        <taxon>Pezizomycotina</taxon>
        <taxon>Dothideomycetes</taxon>
        <taxon>Dothideomycetes incertae sedis</taxon>
        <taxon>Botryosphaeriales</taxon>
        <taxon>Phyllostictaceae</taxon>
        <taxon>Phyllosticta</taxon>
    </lineage>
</organism>